<name>A0ABP5TX69_9ACTN</name>
<sequence length="230" mass="25671">MAERTEAQRASSIYLTFETQDPTGEFNLAQGTYVLQSLQIIYDTGLWVFDTPSQFSTLIDVKTPKIRLHSGSLVVELFSSVLHNGWVYASLAFVGFVIKRGPQIARWPGEVRRAWFESNAAADVAKIERRRRVLQAEYGLLNTIDGYRARGVSVTDVSGALVDASHGTDRSDSRPGAGIQAGRHRFEVLRGLESGKELWSPIDSRLIDGQPQEQEFAHDEDGDPRDRGNY</sequence>
<reference evidence="3" key="1">
    <citation type="journal article" date="2019" name="Int. J. Syst. Evol. Microbiol.">
        <title>The Global Catalogue of Microorganisms (GCM) 10K type strain sequencing project: providing services to taxonomists for standard genome sequencing and annotation.</title>
        <authorList>
            <consortium name="The Broad Institute Genomics Platform"/>
            <consortium name="The Broad Institute Genome Sequencing Center for Infectious Disease"/>
            <person name="Wu L."/>
            <person name="Ma J."/>
        </authorList>
    </citation>
    <scope>NUCLEOTIDE SEQUENCE [LARGE SCALE GENOMIC DNA]</scope>
    <source>
        <strain evidence="3">JCM 3272</strain>
    </source>
</reference>
<dbReference type="EMBL" id="BAAARV010000058">
    <property type="protein sequence ID" value="GAA2363470.1"/>
    <property type="molecule type" value="Genomic_DNA"/>
</dbReference>
<accession>A0ABP5TX69</accession>
<dbReference type="Proteomes" id="UP001501444">
    <property type="component" value="Unassembled WGS sequence"/>
</dbReference>
<gene>
    <name evidence="2" type="ORF">GCM10010170_060400</name>
</gene>
<protein>
    <submittedName>
        <fullName evidence="2">Uncharacterized protein</fullName>
    </submittedName>
</protein>
<comment type="caution">
    <text evidence="2">The sequence shown here is derived from an EMBL/GenBank/DDBJ whole genome shotgun (WGS) entry which is preliminary data.</text>
</comment>
<organism evidence="2 3">
    <name type="scientific">Dactylosporangium salmoneum</name>
    <dbReference type="NCBI Taxonomy" id="53361"/>
    <lineage>
        <taxon>Bacteria</taxon>
        <taxon>Bacillati</taxon>
        <taxon>Actinomycetota</taxon>
        <taxon>Actinomycetes</taxon>
        <taxon>Micromonosporales</taxon>
        <taxon>Micromonosporaceae</taxon>
        <taxon>Dactylosporangium</taxon>
    </lineage>
</organism>
<feature type="compositionally biased region" description="Basic and acidic residues" evidence="1">
    <location>
        <begin position="215"/>
        <end position="230"/>
    </location>
</feature>
<evidence type="ECO:0000313" key="3">
    <source>
        <dbReference type="Proteomes" id="UP001501444"/>
    </source>
</evidence>
<evidence type="ECO:0000256" key="1">
    <source>
        <dbReference type="SAM" id="MobiDB-lite"/>
    </source>
</evidence>
<dbReference type="RefSeq" id="WP_344615945.1">
    <property type="nucleotide sequence ID" value="NZ_BAAARV010000058.1"/>
</dbReference>
<feature type="region of interest" description="Disordered" evidence="1">
    <location>
        <begin position="203"/>
        <end position="230"/>
    </location>
</feature>
<evidence type="ECO:0000313" key="2">
    <source>
        <dbReference type="EMBL" id="GAA2363470.1"/>
    </source>
</evidence>
<proteinExistence type="predicted"/>
<keyword evidence="3" id="KW-1185">Reference proteome</keyword>